<keyword evidence="5 9" id="KW-1133">Transmembrane helix</keyword>
<evidence type="ECO:0000256" key="1">
    <source>
        <dbReference type="ARBA" id="ARBA00004141"/>
    </source>
</evidence>
<evidence type="ECO:0000256" key="9">
    <source>
        <dbReference type="SAM" id="Phobius"/>
    </source>
</evidence>
<feature type="transmembrane region" description="Helical" evidence="9">
    <location>
        <begin position="313"/>
        <end position="333"/>
    </location>
</feature>
<reference evidence="10" key="1">
    <citation type="journal article" date="2020" name="Stud. Mycol.">
        <title>101 Dothideomycetes genomes: a test case for predicting lifestyles and emergence of pathogens.</title>
        <authorList>
            <person name="Haridas S."/>
            <person name="Albert R."/>
            <person name="Binder M."/>
            <person name="Bloem J."/>
            <person name="Labutti K."/>
            <person name="Salamov A."/>
            <person name="Andreopoulos B."/>
            <person name="Baker S."/>
            <person name="Barry K."/>
            <person name="Bills G."/>
            <person name="Bluhm B."/>
            <person name="Cannon C."/>
            <person name="Castanera R."/>
            <person name="Culley D."/>
            <person name="Daum C."/>
            <person name="Ezra D."/>
            <person name="Gonzalez J."/>
            <person name="Henrissat B."/>
            <person name="Kuo A."/>
            <person name="Liang C."/>
            <person name="Lipzen A."/>
            <person name="Lutzoni F."/>
            <person name="Magnuson J."/>
            <person name="Mondo S."/>
            <person name="Nolan M."/>
            <person name="Ohm R."/>
            <person name="Pangilinan J."/>
            <person name="Park H.-J."/>
            <person name="Ramirez L."/>
            <person name="Alfaro M."/>
            <person name="Sun H."/>
            <person name="Tritt A."/>
            <person name="Yoshinaga Y."/>
            <person name="Zwiers L.-H."/>
            <person name="Turgeon B."/>
            <person name="Goodwin S."/>
            <person name="Spatafora J."/>
            <person name="Crous P."/>
            <person name="Grigoriev I."/>
        </authorList>
    </citation>
    <scope>NUCLEOTIDE SEQUENCE</scope>
    <source>
        <strain evidence="10">CBS 627.86</strain>
    </source>
</reference>
<feature type="transmembrane region" description="Helical" evidence="9">
    <location>
        <begin position="87"/>
        <end position="109"/>
    </location>
</feature>
<dbReference type="GO" id="GO:0005886">
    <property type="term" value="C:plasma membrane"/>
    <property type="evidence" value="ECO:0007669"/>
    <property type="project" value="TreeGrafter"/>
</dbReference>
<dbReference type="InterPro" id="IPR026030">
    <property type="entry name" value="Pur-cyt_permease_Fcy2/21/22"/>
</dbReference>
<name>A0A6A5YQU9_9PLEO</name>
<dbReference type="AlphaFoldDB" id="A0A6A5YQU9"/>
<comment type="similarity">
    <text evidence="2 7">Belongs to the purine-cytosine permease (2.A.39) family.</text>
</comment>
<feature type="transmembrane region" description="Helical" evidence="9">
    <location>
        <begin position="234"/>
        <end position="256"/>
    </location>
</feature>
<evidence type="ECO:0000256" key="3">
    <source>
        <dbReference type="ARBA" id="ARBA00022448"/>
    </source>
</evidence>
<dbReference type="EMBL" id="ML977342">
    <property type="protein sequence ID" value="KAF2109472.1"/>
    <property type="molecule type" value="Genomic_DNA"/>
</dbReference>
<sequence>MGSKQSFDPTPSNDELGQGSIEKPSGVSGFKLWLKKLSVETGGIQRVTDEDRAKNPSKVWNACTFWLSANMAVATLNTGMVGGSMGLAFWDCFAIIMVVNLLACLLPAWTATFGLTGLRMTTFSRYSFGYWGNLLVVVFSMISTTGWNAINSISGASVLYALSDGKLPQWAGVIIICTTVWIICVLGITWIHRLDAFLWIAPFIVWCVAAGTGAKHFSGDAIKTPTGANGAASALSFIAVIFSFAVSWINCAADYNVKMPSNTPRYKIFTATYIGIVVPTILVQTLGAALFTGTETNKAWKAAYLDAGVGGPLKMALLPAGGFGKFLLVLAGLSSIPNNIPNNYSFALHAQNFGPWALRVPRIAFVTFGFVAAIIVGCCAAAFFEDTLQTFLSIIGYWTIVHIVVVVEEHIIFRGAKWRNYDWDAWASWELLPFGWGAIGGFAFGFLGAALGMKTAWYTAPIAGLIGKKGGNIGHELTFAFSAIAFPVFRWAEKRWTGK</sequence>
<comment type="subcellular location">
    <subcellularLocation>
        <location evidence="1">Membrane</location>
        <topology evidence="1">Multi-pass membrane protein</topology>
    </subcellularLocation>
</comment>
<evidence type="ECO:0000256" key="8">
    <source>
        <dbReference type="SAM" id="MobiDB-lite"/>
    </source>
</evidence>
<keyword evidence="4 9" id="KW-0812">Transmembrane</keyword>
<feature type="region of interest" description="Disordered" evidence="8">
    <location>
        <begin position="1"/>
        <end position="23"/>
    </location>
</feature>
<dbReference type="PIRSF" id="PIRSF002744">
    <property type="entry name" value="Pur-cyt_permease"/>
    <property type="match status" value="1"/>
</dbReference>
<keyword evidence="11" id="KW-1185">Reference proteome</keyword>
<dbReference type="OrthoDB" id="5428495at2759"/>
<organism evidence="10 11">
    <name type="scientific">Lophiotrema nucula</name>
    <dbReference type="NCBI Taxonomy" id="690887"/>
    <lineage>
        <taxon>Eukaryota</taxon>
        <taxon>Fungi</taxon>
        <taxon>Dikarya</taxon>
        <taxon>Ascomycota</taxon>
        <taxon>Pezizomycotina</taxon>
        <taxon>Dothideomycetes</taxon>
        <taxon>Pleosporomycetidae</taxon>
        <taxon>Pleosporales</taxon>
        <taxon>Lophiotremataceae</taxon>
        <taxon>Lophiotrema</taxon>
    </lineage>
</organism>
<feature type="transmembrane region" description="Helical" evidence="9">
    <location>
        <begin position="473"/>
        <end position="492"/>
    </location>
</feature>
<evidence type="ECO:0000313" key="11">
    <source>
        <dbReference type="Proteomes" id="UP000799770"/>
    </source>
</evidence>
<dbReference type="Gene3D" id="1.10.4160.10">
    <property type="entry name" value="Hydantoin permease"/>
    <property type="match status" value="1"/>
</dbReference>
<evidence type="ECO:0000256" key="6">
    <source>
        <dbReference type="ARBA" id="ARBA00023136"/>
    </source>
</evidence>
<dbReference type="Pfam" id="PF02133">
    <property type="entry name" value="Transp_cyt_pur"/>
    <property type="match status" value="1"/>
</dbReference>
<accession>A0A6A5YQU9</accession>
<feature type="compositionally biased region" description="Polar residues" evidence="8">
    <location>
        <begin position="1"/>
        <end position="15"/>
    </location>
</feature>
<proteinExistence type="inferred from homology"/>
<keyword evidence="3 7" id="KW-0813">Transport</keyword>
<feature type="transmembrane region" description="Helical" evidence="9">
    <location>
        <begin position="390"/>
        <end position="413"/>
    </location>
</feature>
<evidence type="ECO:0000256" key="4">
    <source>
        <dbReference type="ARBA" id="ARBA00022692"/>
    </source>
</evidence>
<feature type="transmembrane region" description="Helical" evidence="9">
    <location>
        <begin position="170"/>
        <end position="189"/>
    </location>
</feature>
<feature type="transmembrane region" description="Helical" evidence="9">
    <location>
        <begin position="196"/>
        <end position="214"/>
    </location>
</feature>
<dbReference type="GO" id="GO:0022857">
    <property type="term" value="F:transmembrane transporter activity"/>
    <property type="evidence" value="ECO:0007669"/>
    <property type="project" value="InterPro"/>
</dbReference>
<dbReference type="PANTHER" id="PTHR31806:SF1">
    <property type="entry name" value="PURINE-CYTOSINE PERMEASE FCY2-RELATED"/>
    <property type="match status" value="1"/>
</dbReference>
<feature type="transmembrane region" description="Helical" evidence="9">
    <location>
        <begin position="268"/>
        <end position="293"/>
    </location>
</feature>
<gene>
    <name evidence="10" type="ORF">BDV96DRAFT_502595</name>
</gene>
<evidence type="ECO:0000256" key="2">
    <source>
        <dbReference type="ARBA" id="ARBA00008974"/>
    </source>
</evidence>
<feature type="transmembrane region" description="Helical" evidence="9">
    <location>
        <begin position="59"/>
        <end position="81"/>
    </location>
</feature>
<feature type="transmembrane region" description="Helical" evidence="9">
    <location>
        <begin position="363"/>
        <end position="384"/>
    </location>
</feature>
<dbReference type="InterPro" id="IPR001248">
    <property type="entry name" value="Pur-cyt_permease"/>
</dbReference>
<evidence type="ECO:0000256" key="7">
    <source>
        <dbReference type="PIRNR" id="PIRNR002744"/>
    </source>
</evidence>
<keyword evidence="6 7" id="KW-0472">Membrane</keyword>
<feature type="transmembrane region" description="Helical" evidence="9">
    <location>
        <begin position="130"/>
        <end position="150"/>
    </location>
</feature>
<feature type="transmembrane region" description="Helical" evidence="9">
    <location>
        <begin position="434"/>
        <end position="453"/>
    </location>
</feature>
<evidence type="ECO:0000256" key="5">
    <source>
        <dbReference type="ARBA" id="ARBA00022989"/>
    </source>
</evidence>
<dbReference type="Proteomes" id="UP000799770">
    <property type="component" value="Unassembled WGS sequence"/>
</dbReference>
<protein>
    <submittedName>
        <fullName evidence="10">Permease for cytosine/purines, uracil, thiamine, allantoin-domain-containing protein</fullName>
    </submittedName>
</protein>
<dbReference type="PANTHER" id="PTHR31806">
    <property type="entry name" value="PURINE-CYTOSINE PERMEASE FCY2-RELATED"/>
    <property type="match status" value="1"/>
</dbReference>
<evidence type="ECO:0000313" key="10">
    <source>
        <dbReference type="EMBL" id="KAF2109472.1"/>
    </source>
</evidence>